<name>B2LYS1_HUMAN</name>
<dbReference type="EMBL" id="EU597424">
    <property type="protein sequence ID" value="ACC62876.1"/>
    <property type="molecule type" value="Genomic_DNA"/>
</dbReference>
<feature type="non-terminal residue" evidence="1">
    <location>
        <position position="1"/>
    </location>
</feature>
<sequence length="31" mass="3576">QQQGRLAKLTVTSQNPQLESLRMKLRNLPNL</sequence>
<reference evidence="1" key="1">
    <citation type="submission" date="2008-03" db="EMBL/GenBank/DDBJ databases">
        <title>A mutant of exocellular CD74 (MHC II invariant chain) with high affinity to MIF.</title>
        <authorList>
            <person name="Zang J."/>
            <person name="Hu C."/>
        </authorList>
    </citation>
    <scope>NUCLEOTIDE SEQUENCE</scope>
</reference>
<dbReference type="AlphaFoldDB" id="B2LYS1"/>
<accession>B2LYS1</accession>
<protein>
    <submittedName>
        <fullName evidence="1">Truncated CD74</fullName>
    </submittedName>
</protein>
<proteinExistence type="predicted"/>
<evidence type="ECO:0000313" key="1">
    <source>
        <dbReference type="EMBL" id="ACC62876.1"/>
    </source>
</evidence>
<organism evidence="1">
    <name type="scientific">Homo sapiens</name>
    <name type="common">Human</name>
    <dbReference type="NCBI Taxonomy" id="9606"/>
    <lineage>
        <taxon>Eukaryota</taxon>
        <taxon>Metazoa</taxon>
        <taxon>Chordata</taxon>
        <taxon>Craniata</taxon>
        <taxon>Vertebrata</taxon>
        <taxon>Euteleostomi</taxon>
        <taxon>Mammalia</taxon>
        <taxon>Eutheria</taxon>
        <taxon>Euarchontoglires</taxon>
        <taxon>Primates</taxon>
        <taxon>Haplorrhini</taxon>
        <taxon>Catarrhini</taxon>
        <taxon>Hominidae</taxon>
        <taxon>Homo</taxon>
    </lineage>
</organism>